<dbReference type="InterPro" id="IPR015797">
    <property type="entry name" value="NUDIX_hydrolase-like_dom_sf"/>
</dbReference>
<dbReference type="Proteomes" id="UP000254919">
    <property type="component" value="Unassembled WGS sequence"/>
</dbReference>
<evidence type="ECO:0000256" key="7">
    <source>
        <dbReference type="ARBA" id="ARBA00032272"/>
    </source>
</evidence>
<dbReference type="InterPro" id="IPR000086">
    <property type="entry name" value="NUDIX_hydrolase_dom"/>
</dbReference>
<name>A0A379N2L4_9PROT</name>
<dbReference type="Pfam" id="PF00293">
    <property type="entry name" value="NUDIX"/>
    <property type="match status" value="1"/>
</dbReference>
<dbReference type="AlphaFoldDB" id="A0A379N2L4"/>
<proteinExistence type="inferred from homology"/>
<evidence type="ECO:0000256" key="6">
    <source>
        <dbReference type="ARBA" id="ARBA00032162"/>
    </source>
</evidence>
<dbReference type="SUPFAM" id="SSF55811">
    <property type="entry name" value="Nudix"/>
    <property type="match status" value="1"/>
</dbReference>
<dbReference type="PANTHER" id="PTHR11839:SF18">
    <property type="entry name" value="NUDIX HYDROLASE DOMAIN-CONTAINING PROTEIN"/>
    <property type="match status" value="1"/>
</dbReference>
<evidence type="ECO:0000313" key="10">
    <source>
        <dbReference type="Proteomes" id="UP000254919"/>
    </source>
</evidence>
<evidence type="ECO:0000259" key="8">
    <source>
        <dbReference type="PROSITE" id="PS51462"/>
    </source>
</evidence>
<keyword evidence="5 9" id="KW-0378">Hydrolase</keyword>
<comment type="cofactor">
    <cofactor evidence="2">
        <name>Mg(2+)</name>
        <dbReference type="ChEBI" id="CHEBI:18420"/>
    </cofactor>
</comment>
<evidence type="ECO:0000256" key="1">
    <source>
        <dbReference type="ARBA" id="ARBA00000847"/>
    </source>
</evidence>
<protein>
    <recommendedName>
        <fullName evidence="4">GDP-mannose pyrophosphatase</fullName>
    </recommendedName>
    <alternativeName>
        <fullName evidence="6">GDP-mannose hydrolase</fullName>
    </alternativeName>
    <alternativeName>
        <fullName evidence="7">GDPMK</fullName>
    </alternativeName>
</protein>
<comment type="similarity">
    <text evidence="3">Belongs to the Nudix hydrolase family. NudK subfamily.</text>
</comment>
<sequence>MSGKEPDIVRTGSRLVYENRWMRLREDTVRRRDGSPGLFGVVEKTDFVTVAAVEDGMVHMVEQFRYPVGRRCWEFVQGMWEYAPGTDPLELARAELREETGLRAAEMRYAGRLFLAYGFCTQANHVFLATGLTPGEAALEVEEQDLVTRAMPLAELEAMIRDGVIEDQSTVAAFGLLRLKGML</sequence>
<evidence type="ECO:0000256" key="4">
    <source>
        <dbReference type="ARBA" id="ARBA00016377"/>
    </source>
</evidence>
<gene>
    <name evidence="9" type="primary">nudF_2</name>
    <name evidence="9" type="ORF">NCTC13291_02666</name>
</gene>
<evidence type="ECO:0000256" key="3">
    <source>
        <dbReference type="ARBA" id="ARBA00007275"/>
    </source>
</evidence>
<evidence type="ECO:0000256" key="5">
    <source>
        <dbReference type="ARBA" id="ARBA00022801"/>
    </source>
</evidence>
<dbReference type="RefSeq" id="WP_019460370.1">
    <property type="nucleotide sequence ID" value="NZ_AP031462.1"/>
</dbReference>
<feature type="domain" description="Nudix hydrolase" evidence="8">
    <location>
        <begin position="43"/>
        <end position="173"/>
    </location>
</feature>
<dbReference type="Gene3D" id="3.90.79.10">
    <property type="entry name" value="Nucleoside Triphosphate Pyrophosphohydrolase"/>
    <property type="match status" value="1"/>
</dbReference>
<dbReference type="GO" id="GO:0016787">
    <property type="term" value="F:hydrolase activity"/>
    <property type="evidence" value="ECO:0007669"/>
    <property type="project" value="UniProtKB-KW"/>
</dbReference>
<dbReference type="EMBL" id="UGVN01000001">
    <property type="protein sequence ID" value="SUE41089.1"/>
    <property type="molecule type" value="Genomic_DNA"/>
</dbReference>
<dbReference type="GO" id="GO:0005829">
    <property type="term" value="C:cytosol"/>
    <property type="evidence" value="ECO:0007669"/>
    <property type="project" value="TreeGrafter"/>
</dbReference>
<accession>A0A379N2L4</accession>
<evidence type="ECO:0000313" key="9">
    <source>
        <dbReference type="EMBL" id="SUE41089.1"/>
    </source>
</evidence>
<dbReference type="PROSITE" id="PS51462">
    <property type="entry name" value="NUDIX"/>
    <property type="match status" value="1"/>
</dbReference>
<evidence type="ECO:0000256" key="2">
    <source>
        <dbReference type="ARBA" id="ARBA00001946"/>
    </source>
</evidence>
<dbReference type="CDD" id="cd24161">
    <property type="entry name" value="NUDIX_ADPRase_Ndx2"/>
    <property type="match status" value="1"/>
</dbReference>
<dbReference type="GO" id="GO:0019693">
    <property type="term" value="P:ribose phosphate metabolic process"/>
    <property type="evidence" value="ECO:0007669"/>
    <property type="project" value="TreeGrafter"/>
</dbReference>
<comment type="catalytic activity">
    <reaction evidence="1">
        <text>GDP-alpha-D-mannose + H2O = alpha-D-mannose 1-phosphate + GMP + 2 H(+)</text>
        <dbReference type="Rhea" id="RHEA:27978"/>
        <dbReference type="ChEBI" id="CHEBI:15377"/>
        <dbReference type="ChEBI" id="CHEBI:15378"/>
        <dbReference type="ChEBI" id="CHEBI:57527"/>
        <dbReference type="ChEBI" id="CHEBI:58115"/>
        <dbReference type="ChEBI" id="CHEBI:58409"/>
    </reaction>
</comment>
<organism evidence="9 10">
    <name type="scientific">Roseomonas mucosa</name>
    <dbReference type="NCBI Taxonomy" id="207340"/>
    <lineage>
        <taxon>Bacteria</taxon>
        <taxon>Pseudomonadati</taxon>
        <taxon>Pseudomonadota</taxon>
        <taxon>Alphaproteobacteria</taxon>
        <taxon>Acetobacterales</taxon>
        <taxon>Roseomonadaceae</taxon>
        <taxon>Roseomonas</taxon>
    </lineage>
</organism>
<dbReference type="GeneID" id="99633706"/>
<dbReference type="PANTHER" id="PTHR11839">
    <property type="entry name" value="UDP/ADP-SUGAR PYROPHOSPHATASE"/>
    <property type="match status" value="1"/>
</dbReference>
<reference evidence="9 10" key="1">
    <citation type="submission" date="2018-06" db="EMBL/GenBank/DDBJ databases">
        <authorList>
            <consortium name="Pathogen Informatics"/>
            <person name="Doyle S."/>
        </authorList>
    </citation>
    <scope>NUCLEOTIDE SEQUENCE [LARGE SCALE GENOMIC DNA]</scope>
    <source>
        <strain evidence="9 10">NCTC13291</strain>
    </source>
</reference>
<dbReference type="GO" id="GO:0006753">
    <property type="term" value="P:nucleoside phosphate metabolic process"/>
    <property type="evidence" value="ECO:0007669"/>
    <property type="project" value="TreeGrafter"/>
</dbReference>